<dbReference type="RefSeq" id="XP_031779780.1">
    <property type="nucleotide sequence ID" value="XM_031923920.1"/>
</dbReference>
<evidence type="ECO:0000256" key="2">
    <source>
        <dbReference type="PROSITE-ProRule" id="PRU00176"/>
    </source>
</evidence>
<feature type="compositionally biased region" description="Low complexity" evidence="3">
    <location>
        <begin position="608"/>
        <end position="636"/>
    </location>
</feature>
<name>A0A7M7Q0A1_NASVI</name>
<dbReference type="Gene3D" id="3.30.70.330">
    <property type="match status" value="1"/>
</dbReference>
<dbReference type="GeneID" id="116416238"/>
<keyword evidence="1 2" id="KW-0694">RNA-binding</keyword>
<evidence type="ECO:0000256" key="1">
    <source>
        <dbReference type="ARBA" id="ARBA00022884"/>
    </source>
</evidence>
<reference evidence="5" key="1">
    <citation type="submission" date="2021-01" db="UniProtKB">
        <authorList>
            <consortium name="EnsemblMetazoa"/>
        </authorList>
    </citation>
    <scope>IDENTIFICATION</scope>
</reference>
<dbReference type="Pfam" id="PF00076">
    <property type="entry name" value="RRM_1"/>
    <property type="match status" value="1"/>
</dbReference>
<keyword evidence="6" id="KW-1185">Reference proteome</keyword>
<feature type="compositionally biased region" description="Acidic residues" evidence="3">
    <location>
        <begin position="208"/>
        <end position="224"/>
    </location>
</feature>
<evidence type="ECO:0000313" key="6">
    <source>
        <dbReference type="Proteomes" id="UP000002358"/>
    </source>
</evidence>
<dbReference type="InterPro" id="IPR035979">
    <property type="entry name" value="RBD_domain_sf"/>
</dbReference>
<feature type="compositionally biased region" description="Low complexity" evidence="3">
    <location>
        <begin position="187"/>
        <end position="207"/>
    </location>
</feature>
<feature type="region of interest" description="Disordered" evidence="3">
    <location>
        <begin position="17"/>
        <end position="37"/>
    </location>
</feature>
<dbReference type="AlphaFoldDB" id="A0A7M7Q0A1"/>
<dbReference type="SMART" id="SM00360">
    <property type="entry name" value="RRM"/>
    <property type="match status" value="1"/>
</dbReference>
<feature type="domain" description="RRM" evidence="4">
    <location>
        <begin position="376"/>
        <end position="458"/>
    </location>
</feature>
<organism evidence="5 6">
    <name type="scientific">Nasonia vitripennis</name>
    <name type="common">Parasitic wasp</name>
    <dbReference type="NCBI Taxonomy" id="7425"/>
    <lineage>
        <taxon>Eukaryota</taxon>
        <taxon>Metazoa</taxon>
        <taxon>Ecdysozoa</taxon>
        <taxon>Arthropoda</taxon>
        <taxon>Hexapoda</taxon>
        <taxon>Insecta</taxon>
        <taxon>Pterygota</taxon>
        <taxon>Neoptera</taxon>
        <taxon>Endopterygota</taxon>
        <taxon>Hymenoptera</taxon>
        <taxon>Apocrita</taxon>
        <taxon>Proctotrupomorpha</taxon>
        <taxon>Chalcidoidea</taxon>
        <taxon>Pteromalidae</taxon>
        <taxon>Pteromalinae</taxon>
        <taxon>Nasonia</taxon>
    </lineage>
</organism>
<dbReference type="OrthoDB" id="5970at2759"/>
<dbReference type="SMR" id="A0A7M7Q0A1"/>
<feature type="region of interest" description="Disordered" evidence="3">
    <location>
        <begin position="595"/>
        <end position="658"/>
    </location>
</feature>
<feature type="region of interest" description="Disordered" evidence="3">
    <location>
        <begin position="168"/>
        <end position="252"/>
    </location>
</feature>
<feature type="compositionally biased region" description="Low complexity" evidence="3">
    <location>
        <begin position="467"/>
        <end position="476"/>
    </location>
</feature>
<dbReference type="EnsemblMetazoa" id="XM_031923920">
    <property type="protein sequence ID" value="XP_031779780"/>
    <property type="gene ID" value="LOC116416238"/>
</dbReference>
<feature type="compositionally biased region" description="Low complexity" evidence="3">
    <location>
        <begin position="235"/>
        <end position="245"/>
    </location>
</feature>
<evidence type="ECO:0000256" key="3">
    <source>
        <dbReference type="SAM" id="MobiDB-lite"/>
    </source>
</evidence>
<dbReference type="SUPFAM" id="SSF54928">
    <property type="entry name" value="RNA-binding domain, RBD"/>
    <property type="match status" value="1"/>
</dbReference>
<dbReference type="KEGG" id="nvi:116416238"/>
<dbReference type="InterPro" id="IPR012677">
    <property type="entry name" value="Nucleotide-bd_a/b_plait_sf"/>
</dbReference>
<dbReference type="PROSITE" id="PS50102">
    <property type="entry name" value="RRM"/>
    <property type="match status" value="1"/>
</dbReference>
<dbReference type="CDD" id="cd00590">
    <property type="entry name" value="RRM_SF"/>
    <property type="match status" value="1"/>
</dbReference>
<evidence type="ECO:0000259" key="4">
    <source>
        <dbReference type="PROSITE" id="PS50102"/>
    </source>
</evidence>
<accession>A0A7M7Q0A1</accession>
<feature type="compositionally biased region" description="Polar residues" evidence="3">
    <location>
        <begin position="169"/>
        <end position="186"/>
    </location>
</feature>
<evidence type="ECO:0000313" key="5">
    <source>
        <dbReference type="EnsemblMetazoa" id="XP_031779780"/>
    </source>
</evidence>
<feature type="region of interest" description="Disordered" evidence="3">
    <location>
        <begin position="454"/>
        <end position="476"/>
    </location>
</feature>
<dbReference type="InParanoid" id="A0A7M7Q0A1"/>
<dbReference type="InterPro" id="IPR000504">
    <property type="entry name" value="RRM_dom"/>
</dbReference>
<proteinExistence type="predicted"/>
<dbReference type="GO" id="GO:0003723">
    <property type="term" value="F:RNA binding"/>
    <property type="evidence" value="ECO:0007669"/>
    <property type="project" value="UniProtKB-UniRule"/>
</dbReference>
<protein>
    <recommendedName>
        <fullName evidence="4">RRM domain-containing protein</fullName>
    </recommendedName>
</protein>
<dbReference type="Proteomes" id="UP000002358">
    <property type="component" value="Unassembled WGS sequence"/>
</dbReference>
<sequence>MIEAEIYSLHDVTCKKQAKWSQEQTDEAPLDKLQPSKETILELKEKIARLESQKQNREENPVTSNSVQNARVNAQNQHKSETPETLKTIIESIEFDENSKHVTIRFGPPGKLPVVMTLLNKYGSNNTKSFGITNQRTDNATAILTITYRTSTGTTQLLRDYELNKQTDQETNIVETNKPTNNLETGNNTDTSKNSTNSNATDSTDSSENSDDIDSTDNSDDPDNNDINNDDRIATNENTDSNDNNDFQRPANNDDIEAYTINEPNIALRHTYNPQDNVQLLKINLIDAYKVTATYIGTTIDAEALFRQHGPCNTEHYATKNKDIKAIIIRYQMKNHALTVINKYKEHIQQINDDIQRPTTEQQTNREKTIEYVQTPDTICARVPGHTTRQNLTETFQQFGNITDVRHLEPKDGQNGRYTAFIQFENQDSANKAMEKTQMAHSTRLAYNKVYTSTRSTAQQKTEKEQNTTQQKQKSTTWTVDPGNNTKLYILAPPDTTQQQLETDFTVFGETVSIEQTDSTTKGKVEYITYTNKVDAIDVKLNGPQKYIVKWKWTPRTDEPMIHFLCGDQIPKQRFDDHIQNCSMPHLRQRILNEKSTSTTKKQEDPRQTTSTPQPSTSEQANEQATSRSTTSNTTTPVSVHKALDLDYTSSSDEDPIEMEIARQNARRRI</sequence>